<sequence length="163" mass="18801">MKAGEERASGLTNSELLRETKALLAVVEGIGGIPEITSMEGNKLVYEISSLVKEDENVTLDEVFVRINELRERFEFMSFGEMVELVYVFNRLEKCREMVMVGEKQRLLMDLVREMKEKAEKMMFNEGKTMSTHRATKSDKFEFPNIFINSVDLVKFPSARLQC</sequence>
<dbReference type="AlphaFoldDB" id="V7D378"/>
<organism evidence="1 2">
    <name type="scientific">Phaseolus vulgaris</name>
    <name type="common">Kidney bean</name>
    <name type="synonym">French bean</name>
    <dbReference type="NCBI Taxonomy" id="3885"/>
    <lineage>
        <taxon>Eukaryota</taxon>
        <taxon>Viridiplantae</taxon>
        <taxon>Streptophyta</taxon>
        <taxon>Embryophyta</taxon>
        <taxon>Tracheophyta</taxon>
        <taxon>Spermatophyta</taxon>
        <taxon>Magnoliopsida</taxon>
        <taxon>eudicotyledons</taxon>
        <taxon>Gunneridae</taxon>
        <taxon>Pentapetalae</taxon>
        <taxon>rosids</taxon>
        <taxon>fabids</taxon>
        <taxon>Fabales</taxon>
        <taxon>Fabaceae</taxon>
        <taxon>Papilionoideae</taxon>
        <taxon>50 kb inversion clade</taxon>
        <taxon>NPAAA clade</taxon>
        <taxon>indigoferoid/millettioid clade</taxon>
        <taxon>Phaseoleae</taxon>
        <taxon>Phaseolus</taxon>
    </lineage>
</organism>
<dbReference type="Proteomes" id="UP000000226">
    <property type="component" value="Chromosome 1"/>
</dbReference>
<dbReference type="OrthoDB" id="44015at2759"/>
<accession>V7D378</accession>
<dbReference type="STRING" id="3885.V7D378"/>
<name>V7D378_PHAVU</name>
<dbReference type="SMR" id="V7D378"/>
<proteinExistence type="predicted"/>
<evidence type="ECO:0000313" key="1">
    <source>
        <dbReference type="EMBL" id="ESW35671.1"/>
    </source>
</evidence>
<dbReference type="Gramene" id="ESW35671">
    <property type="protein sequence ID" value="ESW35671"/>
    <property type="gene ID" value="PHAVU_001G254700g"/>
</dbReference>
<dbReference type="eggNOG" id="KOG0251">
    <property type="taxonomic scope" value="Eukaryota"/>
</dbReference>
<keyword evidence="2" id="KW-1185">Reference proteome</keyword>
<reference evidence="2" key="1">
    <citation type="journal article" date="2014" name="Nat. Genet.">
        <title>A reference genome for common bean and genome-wide analysis of dual domestications.</title>
        <authorList>
            <person name="Schmutz J."/>
            <person name="McClean P.E."/>
            <person name="Mamidi S."/>
            <person name="Wu G.A."/>
            <person name="Cannon S.B."/>
            <person name="Grimwood J."/>
            <person name="Jenkins J."/>
            <person name="Shu S."/>
            <person name="Song Q."/>
            <person name="Chavarro C."/>
            <person name="Torres-Torres M."/>
            <person name="Geffroy V."/>
            <person name="Moghaddam S.M."/>
            <person name="Gao D."/>
            <person name="Abernathy B."/>
            <person name="Barry K."/>
            <person name="Blair M."/>
            <person name="Brick M.A."/>
            <person name="Chovatia M."/>
            <person name="Gepts P."/>
            <person name="Goodstein D.M."/>
            <person name="Gonzales M."/>
            <person name="Hellsten U."/>
            <person name="Hyten D.L."/>
            <person name="Jia G."/>
            <person name="Kelly J.D."/>
            <person name="Kudrna D."/>
            <person name="Lee R."/>
            <person name="Richard M.M."/>
            <person name="Miklas P.N."/>
            <person name="Osorno J.M."/>
            <person name="Rodrigues J."/>
            <person name="Thareau V."/>
            <person name="Urrea C.A."/>
            <person name="Wang M."/>
            <person name="Yu Y."/>
            <person name="Zhang M."/>
            <person name="Wing R.A."/>
            <person name="Cregan P.B."/>
            <person name="Rokhsar D.S."/>
            <person name="Jackson S.A."/>
        </authorList>
    </citation>
    <scope>NUCLEOTIDE SEQUENCE [LARGE SCALE GENOMIC DNA]</scope>
    <source>
        <strain evidence="2">cv. G19833</strain>
    </source>
</reference>
<gene>
    <name evidence="1" type="ORF">PHAVU_001G254700g</name>
</gene>
<protein>
    <submittedName>
        <fullName evidence="1">Uncharacterized protein</fullName>
    </submittedName>
</protein>
<dbReference type="EMBL" id="CM002288">
    <property type="protein sequence ID" value="ESW35671.1"/>
    <property type="molecule type" value="Genomic_DNA"/>
</dbReference>
<evidence type="ECO:0000313" key="2">
    <source>
        <dbReference type="Proteomes" id="UP000000226"/>
    </source>
</evidence>